<reference evidence="3 4" key="2">
    <citation type="journal article" date="2023" name="ChemBioChem">
        <title>Acyltransferase Domain Exchange between Two Independent Type I Polyketide Synthases in the Same Producer Strain of Macrolide Antibiotics.</title>
        <authorList>
            <person name="Kudo F."/>
            <person name="Kishikawa K."/>
            <person name="Tsuboi K."/>
            <person name="Kido T."/>
            <person name="Usui T."/>
            <person name="Hashimoto J."/>
            <person name="Shin-Ya K."/>
            <person name="Miyanaga A."/>
            <person name="Eguchi T."/>
        </authorList>
    </citation>
    <scope>NUCLEOTIDE SEQUENCE [LARGE SCALE GENOMIC DNA]</scope>
    <source>
        <strain evidence="3 4">A-8890</strain>
    </source>
</reference>
<dbReference type="Proteomes" id="UP001321542">
    <property type="component" value="Chromosome"/>
</dbReference>
<evidence type="ECO:0000313" key="4">
    <source>
        <dbReference type="Proteomes" id="UP001321542"/>
    </source>
</evidence>
<dbReference type="EMBL" id="AP018448">
    <property type="protein sequence ID" value="BBC37066.1"/>
    <property type="molecule type" value="Genomic_DNA"/>
</dbReference>
<name>A0ABN5VY87_9ACTN</name>
<organism evidence="3 4">
    <name type="scientific">Streptomyces graminofaciens</name>
    <dbReference type="NCBI Taxonomy" id="68212"/>
    <lineage>
        <taxon>Bacteria</taxon>
        <taxon>Bacillati</taxon>
        <taxon>Actinomycetota</taxon>
        <taxon>Actinomycetes</taxon>
        <taxon>Kitasatosporales</taxon>
        <taxon>Streptomycetaceae</taxon>
        <taxon>Streptomyces</taxon>
    </lineage>
</organism>
<dbReference type="RefSeq" id="WP_286257341.1">
    <property type="nucleotide sequence ID" value="NZ_AP018448.1"/>
</dbReference>
<evidence type="ECO:0008006" key="5">
    <source>
        <dbReference type="Google" id="ProtNLM"/>
    </source>
</evidence>
<accession>A0ABN5VY87</accession>
<sequence length="164" mass="16704">MSVTRKRLAAGTAGAVVAVLTLLTLSGCGGGSADEGEKVPETATGSLEQLASEVGCKPVMQTDADEIRQAICKNTDGDFDGKFILATFATDRGQAEWLSGAKDYGGHYLVGRKWVAVGETKAVKSLYSRLGGTIEEGVSHGSAEHGSSEGGSSEGGSSHSGHDG</sequence>
<evidence type="ECO:0000256" key="2">
    <source>
        <dbReference type="SAM" id="SignalP"/>
    </source>
</evidence>
<keyword evidence="2" id="KW-0732">Signal</keyword>
<dbReference type="PROSITE" id="PS51257">
    <property type="entry name" value="PROKAR_LIPOPROTEIN"/>
    <property type="match status" value="1"/>
</dbReference>
<keyword evidence="4" id="KW-1185">Reference proteome</keyword>
<feature type="region of interest" description="Disordered" evidence="1">
    <location>
        <begin position="136"/>
        <end position="164"/>
    </location>
</feature>
<gene>
    <name evidence="3" type="ORF">SGFS_083600</name>
</gene>
<protein>
    <recommendedName>
        <fullName evidence="5">Lipoprotein</fullName>
    </recommendedName>
</protein>
<evidence type="ECO:0000256" key="1">
    <source>
        <dbReference type="SAM" id="MobiDB-lite"/>
    </source>
</evidence>
<proteinExistence type="predicted"/>
<feature type="signal peptide" evidence="2">
    <location>
        <begin position="1"/>
        <end position="33"/>
    </location>
</feature>
<feature type="chain" id="PRO_5045317711" description="Lipoprotein" evidence="2">
    <location>
        <begin position="34"/>
        <end position="164"/>
    </location>
</feature>
<reference evidence="3 4" key="1">
    <citation type="journal article" date="2010" name="ChemBioChem">
        <title>Cloning and characterization of the biosynthetic gene cluster of 16-membered macrolide antibiotic FD-891: involvement of a dual functional cytochrome P450 monooxygenase catalyzing epoxidation and hydroxylation.</title>
        <authorList>
            <person name="Kudo F."/>
            <person name="Motegi A."/>
            <person name="Mizoue K."/>
            <person name="Eguchi T."/>
        </authorList>
    </citation>
    <scope>NUCLEOTIDE SEQUENCE [LARGE SCALE GENOMIC DNA]</scope>
    <source>
        <strain evidence="3 4">A-8890</strain>
    </source>
</reference>
<feature type="compositionally biased region" description="Low complexity" evidence="1">
    <location>
        <begin position="155"/>
        <end position="164"/>
    </location>
</feature>
<evidence type="ECO:0000313" key="3">
    <source>
        <dbReference type="EMBL" id="BBC37066.1"/>
    </source>
</evidence>